<reference evidence="1 2" key="1">
    <citation type="submission" date="2019-07" db="EMBL/GenBank/DDBJ databases">
        <title>Whole genome shotgun sequence of Deinococcus cellulosilyticus NBRC 106333.</title>
        <authorList>
            <person name="Hosoyama A."/>
            <person name="Uohara A."/>
            <person name="Ohji S."/>
            <person name="Ichikawa N."/>
        </authorList>
    </citation>
    <scope>NUCLEOTIDE SEQUENCE [LARGE SCALE GENOMIC DNA]</scope>
    <source>
        <strain evidence="1 2">NBRC 106333</strain>
    </source>
</reference>
<gene>
    <name evidence="1" type="ORF">DC3_04170</name>
</gene>
<dbReference type="OrthoDB" id="9804993at2"/>
<dbReference type="Proteomes" id="UP000321306">
    <property type="component" value="Unassembled WGS sequence"/>
</dbReference>
<dbReference type="GO" id="GO:0016787">
    <property type="term" value="F:hydrolase activity"/>
    <property type="evidence" value="ECO:0007669"/>
    <property type="project" value="UniProtKB-KW"/>
</dbReference>
<protein>
    <submittedName>
        <fullName evidence="1">Alpha/beta hydrolase</fullName>
    </submittedName>
</protein>
<dbReference type="EMBL" id="BJXB01000001">
    <property type="protein sequence ID" value="GEM44782.1"/>
    <property type="molecule type" value="Genomic_DNA"/>
</dbReference>
<dbReference type="Gene3D" id="3.40.50.1820">
    <property type="entry name" value="alpha/beta hydrolase"/>
    <property type="match status" value="1"/>
</dbReference>
<dbReference type="Pfam" id="PF06821">
    <property type="entry name" value="Ser_hydrolase"/>
    <property type="match status" value="1"/>
</dbReference>
<sequence length="202" mass="22849">MTDFDVLILPGWNGSGEHHWQTLWERQNPHFKRVHQRNWAQPVRSHWVEALETHVQQARKPVILVGHSLGCITISHWARVRETRIAGALLVAPADVERRRAPHPLRNFAPIPRNSLPFPSVVVASTNDPTCSADKARELALSWGSQYLLLEGLGHINADSGLGSWSHGQKILHDLMQLSRLVQKSPHWDLTHDLEPLPHLNG</sequence>
<accession>A0A511MW27</accession>
<dbReference type="SUPFAM" id="SSF53474">
    <property type="entry name" value="alpha/beta-Hydrolases"/>
    <property type="match status" value="1"/>
</dbReference>
<dbReference type="InterPro" id="IPR010662">
    <property type="entry name" value="RBBP9/YdeN"/>
</dbReference>
<dbReference type="InterPro" id="IPR029058">
    <property type="entry name" value="AB_hydrolase_fold"/>
</dbReference>
<keyword evidence="2" id="KW-1185">Reference proteome</keyword>
<proteinExistence type="predicted"/>
<keyword evidence="1" id="KW-0378">Hydrolase</keyword>
<comment type="caution">
    <text evidence="1">The sequence shown here is derived from an EMBL/GenBank/DDBJ whole genome shotgun (WGS) entry which is preliminary data.</text>
</comment>
<organism evidence="1 2">
    <name type="scientific">Deinococcus cellulosilyticus (strain DSM 18568 / NBRC 106333 / KACC 11606 / 5516J-15)</name>
    <dbReference type="NCBI Taxonomy" id="1223518"/>
    <lineage>
        <taxon>Bacteria</taxon>
        <taxon>Thermotogati</taxon>
        <taxon>Deinococcota</taxon>
        <taxon>Deinococci</taxon>
        <taxon>Deinococcales</taxon>
        <taxon>Deinococcaceae</taxon>
        <taxon>Deinococcus</taxon>
    </lineage>
</organism>
<evidence type="ECO:0000313" key="2">
    <source>
        <dbReference type="Proteomes" id="UP000321306"/>
    </source>
</evidence>
<dbReference type="AlphaFoldDB" id="A0A511MW27"/>
<name>A0A511MW27_DEIC1</name>
<evidence type="ECO:0000313" key="1">
    <source>
        <dbReference type="EMBL" id="GEM44782.1"/>
    </source>
</evidence>
<dbReference type="RefSeq" id="WP_146881913.1">
    <property type="nucleotide sequence ID" value="NZ_BJXB01000001.1"/>
</dbReference>